<dbReference type="Gene3D" id="1.20.120.530">
    <property type="entry name" value="GntR ligand-binding domain-like"/>
    <property type="match status" value="1"/>
</dbReference>
<dbReference type="Pfam" id="PF00392">
    <property type="entry name" value="GntR"/>
    <property type="match status" value="1"/>
</dbReference>
<proteinExistence type="predicted"/>
<dbReference type="CDD" id="cd07377">
    <property type="entry name" value="WHTH_GntR"/>
    <property type="match status" value="1"/>
</dbReference>
<dbReference type="InterPro" id="IPR011711">
    <property type="entry name" value="GntR_C"/>
</dbReference>
<dbReference type="PANTHER" id="PTHR43537">
    <property type="entry name" value="TRANSCRIPTIONAL REGULATOR, GNTR FAMILY"/>
    <property type="match status" value="1"/>
</dbReference>
<keyword evidence="1" id="KW-0805">Transcription regulation</keyword>
<evidence type="ECO:0000259" key="4">
    <source>
        <dbReference type="PROSITE" id="PS50949"/>
    </source>
</evidence>
<gene>
    <name evidence="5" type="ORF">PZA18_09195</name>
</gene>
<dbReference type="SMART" id="SM00895">
    <property type="entry name" value="FCD"/>
    <property type="match status" value="1"/>
</dbReference>
<dbReference type="InterPro" id="IPR036390">
    <property type="entry name" value="WH_DNA-bd_sf"/>
</dbReference>
<dbReference type="InterPro" id="IPR000524">
    <property type="entry name" value="Tscrpt_reg_HTH_GntR"/>
</dbReference>
<dbReference type="InterPro" id="IPR036388">
    <property type="entry name" value="WH-like_DNA-bd_sf"/>
</dbReference>
<sequence length="223" mass="25057">MFKANDPLTEQIAQYLGHQIVVGDLPAGERIQELRIASELSVSRGSVREALLILQRRHLVEILPRRGAVVSRLTTADVEALYELWLLLLQRVAGNMARHWRPDDLPPFHQLVLDLQRAADSGDVESFYDTGSQFIHNMTAFAGNRYAEQVLYDLLPTARRTSYMVLRAGKSELKRAHGFFAELMARFVSRDADGAVALVDSYGNYQKAIAVEAVRILDGKGRH</sequence>
<dbReference type="Proteomes" id="UP001172778">
    <property type="component" value="Unassembled WGS sequence"/>
</dbReference>
<evidence type="ECO:0000256" key="1">
    <source>
        <dbReference type="ARBA" id="ARBA00023015"/>
    </source>
</evidence>
<dbReference type="Gene3D" id="1.10.10.10">
    <property type="entry name" value="Winged helix-like DNA-binding domain superfamily/Winged helix DNA-binding domain"/>
    <property type="match status" value="1"/>
</dbReference>
<dbReference type="SUPFAM" id="SSF46785">
    <property type="entry name" value="Winged helix' DNA-binding domain"/>
    <property type="match status" value="1"/>
</dbReference>
<keyword evidence="2" id="KW-0238">DNA-binding</keyword>
<comment type="caution">
    <text evidence="5">The sequence shown here is derived from an EMBL/GenBank/DDBJ whole genome shotgun (WGS) entry which is preliminary data.</text>
</comment>
<organism evidence="5 6">
    <name type="scientific">Parachitinimonas caeni</name>
    <dbReference type="NCBI Taxonomy" id="3031301"/>
    <lineage>
        <taxon>Bacteria</taxon>
        <taxon>Pseudomonadati</taxon>
        <taxon>Pseudomonadota</taxon>
        <taxon>Betaproteobacteria</taxon>
        <taxon>Neisseriales</taxon>
        <taxon>Chitinibacteraceae</taxon>
        <taxon>Parachitinimonas</taxon>
    </lineage>
</organism>
<name>A0ABT7DVY8_9NEIS</name>
<evidence type="ECO:0000313" key="6">
    <source>
        <dbReference type="Proteomes" id="UP001172778"/>
    </source>
</evidence>
<evidence type="ECO:0000256" key="3">
    <source>
        <dbReference type="ARBA" id="ARBA00023163"/>
    </source>
</evidence>
<keyword evidence="6" id="KW-1185">Reference proteome</keyword>
<dbReference type="EMBL" id="JARRAF010000008">
    <property type="protein sequence ID" value="MDK2124222.1"/>
    <property type="molecule type" value="Genomic_DNA"/>
</dbReference>
<dbReference type="Pfam" id="PF07729">
    <property type="entry name" value="FCD"/>
    <property type="match status" value="1"/>
</dbReference>
<evidence type="ECO:0000256" key="2">
    <source>
        <dbReference type="ARBA" id="ARBA00023125"/>
    </source>
</evidence>
<feature type="domain" description="HTH gntR-type" evidence="4">
    <location>
        <begin position="6"/>
        <end position="73"/>
    </location>
</feature>
<dbReference type="SUPFAM" id="SSF48008">
    <property type="entry name" value="GntR ligand-binding domain-like"/>
    <property type="match status" value="1"/>
</dbReference>
<protein>
    <submittedName>
        <fullName evidence="5">GntR family transcriptional regulator</fullName>
    </submittedName>
</protein>
<accession>A0ABT7DVY8</accession>
<keyword evidence="3" id="KW-0804">Transcription</keyword>
<reference evidence="5" key="1">
    <citation type="submission" date="2023-03" db="EMBL/GenBank/DDBJ databases">
        <title>Chitinimonas shenzhenensis gen. nov., sp. nov., a novel member of family Burkholderiaceae isolated from activated sludge collected in Shen Zhen, China.</title>
        <authorList>
            <person name="Wang X."/>
        </authorList>
    </citation>
    <scope>NUCLEOTIDE SEQUENCE</scope>
    <source>
        <strain evidence="5">DQS-5</strain>
    </source>
</reference>
<dbReference type="SMART" id="SM00345">
    <property type="entry name" value="HTH_GNTR"/>
    <property type="match status" value="1"/>
</dbReference>
<dbReference type="PANTHER" id="PTHR43537:SF24">
    <property type="entry name" value="GLUCONATE OPERON TRANSCRIPTIONAL REPRESSOR"/>
    <property type="match status" value="1"/>
</dbReference>
<dbReference type="RefSeq" id="WP_284100531.1">
    <property type="nucleotide sequence ID" value="NZ_JARRAF010000008.1"/>
</dbReference>
<evidence type="ECO:0000313" key="5">
    <source>
        <dbReference type="EMBL" id="MDK2124222.1"/>
    </source>
</evidence>
<dbReference type="InterPro" id="IPR008920">
    <property type="entry name" value="TF_FadR/GntR_C"/>
</dbReference>
<dbReference type="PROSITE" id="PS50949">
    <property type="entry name" value="HTH_GNTR"/>
    <property type="match status" value="1"/>
</dbReference>